<dbReference type="PROSITE" id="PS50893">
    <property type="entry name" value="ABC_TRANSPORTER_2"/>
    <property type="match status" value="1"/>
</dbReference>
<evidence type="ECO:0000256" key="1">
    <source>
        <dbReference type="ARBA" id="ARBA00005417"/>
    </source>
</evidence>
<sequence length="272" mass="30347">MSQITFERVQRTFSRGGESFLALDDVSFEVGEREFVSIVGPSGCGKTTLMRMAAGLEFPSAGSVRVGGKEVEEPGPDRAVVFQQFALFPWKTVTENIGFGLKCKGASREARARTVARYIELMGLAGYEQAYPHQLSGGMQQRVAIARSYALDPDVLLMDEPFGALDAQTRVVMQEELVKLSRLNPRTVLFITHSVEEAVYLSDRVVVLTGRPGQIKEIINVADVRKREDWDSMERIEDVMDMEAFVHLRTHIWKLLRAQETEPLDAALAAAH</sequence>
<dbReference type="InterPro" id="IPR003593">
    <property type="entry name" value="AAA+_ATPase"/>
</dbReference>
<dbReference type="PANTHER" id="PTHR42788">
    <property type="entry name" value="TAURINE IMPORT ATP-BINDING PROTEIN-RELATED"/>
    <property type="match status" value="1"/>
</dbReference>
<evidence type="ECO:0000313" key="8">
    <source>
        <dbReference type="Proteomes" id="UP000285324"/>
    </source>
</evidence>
<evidence type="ECO:0000256" key="3">
    <source>
        <dbReference type="ARBA" id="ARBA00022475"/>
    </source>
</evidence>
<dbReference type="InterPro" id="IPR027417">
    <property type="entry name" value="P-loop_NTPase"/>
</dbReference>
<dbReference type="AlphaFoldDB" id="A0A424WIU1"/>
<evidence type="ECO:0000256" key="2">
    <source>
        <dbReference type="ARBA" id="ARBA00022448"/>
    </source>
</evidence>
<comment type="similarity">
    <text evidence="1">Belongs to the ABC transporter superfamily.</text>
</comment>
<reference evidence="7 8" key="1">
    <citation type="submission" date="2018-08" db="EMBL/GenBank/DDBJ databases">
        <title>Achromobacter xylosoxidans Genome sequencing and assembly.</title>
        <authorList>
            <person name="Wang R."/>
            <person name="Rensing C."/>
            <person name="Li Y."/>
        </authorList>
    </citation>
    <scope>NUCLEOTIDE SEQUENCE [LARGE SCALE GENOMIC DNA]</scope>
    <source>
        <strain evidence="7 8">GD003A</strain>
    </source>
</reference>
<dbReference type="PANTHER" id="PTHR42788:SF13">
    <property type="entry name" value="ALIPHATIC SULFONATES IMPORT ATP-BINDING PROTEIN SSUB"/>
    <property type="match status" value="1"/>
</dbReference>
<accession>A0A424WIU1</accession>
<dbReference type="CDD" id="cd03293">
    <property type="entry name" value="ABC_NrtD_SsuB_transporters"/>
    <property type="match status" value="1"/>
</dbReference>
<dbReference type="OrthoDB" id="8683598at2"/>
<evidence type="ECO:0000256" key="5">
    <source>
        <dbReference type="ARBA" id="ARBA00022840"/>
    </source>
</evidence>
<keyword evidence="5 7" id="KW-0067">ATP-binding</keyword>
<keyword evidence="3" id="KW-0472">Membrane</keyword>
<dbReference type="Pfam" id="PF00005">
    <property type="entry name" value="ABC_tran"/>
    <property type="match status" value="1"/>
</dbReference>
<dbReference type="EMBL" id="QVXO01000004">
    <property type="protein sequence ID" value="RPJ93203.1"/>
    <property type="molecule type" value="Genomic_DNA"/>
</dbReference>
<dbReference type="InterPro" id="IPR003439">
    <property type="entry name" value="ABC_transporter-like_ATP-bd"/>
</dbReference>
<comment type="caution">
    <text evidence="7">The sequence shown here is derived from an EMBL/GenBank/DDBJ whole genome shotgun (WGS) entry which is preliminary data.</text>
</comment>
<dbReference type="SMART" id="SM00382">
    <property type="entry name" value="AAA"/>
    <property type="match status" value="1"/>
</dbReference>
<gene>
    <name evidence="7" type="ORF">DY367_04630</name>
</gene>
<protein>
    <submittedName>
        <fullName evidence="7">ABC transporter ATP-binding protein</fullName>
    </submittedName>
</protein>
<dbReference type="GeneID" id="84697669"/>
<evidence type="ECO:0000313" key="7">
    <source>
        <dbReference type="EMBL" id="RPJ93203.1"/>
    </source>
</evidence>
<dbReference type="GO" id="GO:0016887">
    <property type="term" value="F:ATP hydrolysis activity"/>
    <property type="evidence" value="ECO:0007669"/>
    <property type="project" value="InterPro"/>
</dbReference>
<dbReference type="GO" id="GO:0005524">
    <property type="term" value="F:ATP binding"/>
    <property type="evidence" value="ECO:0007669"/>
    <property type="project" value="UniProtKB-KW"/>
</dbReference>
<feature type="domain" description="ABC transporter" evidence="6">
    <location>
        <begin position="4"/>
        <end position="235"/>
    </location>
</feature>
<dbReference type="InterPro" id="IPR017871">
    <property type="entry name" value="ABC_transporter-like_CS"/>
</dbReference>
<proteinExistence type="inferred from homology"/>
<keyword evidence="3" id="KW-1003">Cell membrane</keyword>
<evidence type="ECO:0000259" key="6">
    <source>
        <dbReference type="PROSITE" id="PS50893"/>
    </source>
</evidence>
<organism evidence="7 8">
    <name type="scientific">Alcaligenes xylosoxydans xylosoxydans</name>
    <name type="common">Achromobacter xylosoxidans</name>
    <dbReference type="NCBI Taxonomy" id="85698"/>
    <lineage>
        <taxon>Bacteria</taxon>
        <taxon>Pseudomonadati</taxon>
        <taxon>Pseudomonadota</taxon>
        <taxon>Betaproteobacteria</taxon>
        <taxon>Burkholderiales</taxon>
        <taxon>Alcaligenaceae</taxon>
        <taxon>Achromobacter</taxon>
    </lineage>
</organism>
<dbReference type="SUPFAM" id="SSF52540">
    <property type="entry name" value="P-loop containing nucleoside triphosphate hydrolases"/>
    <property type="match status" value="1"/>
</dbReference>
<keyword evidence="2" id="KW-0813">Transport</keyword>
<dbReference type="Gene3D" id="3.40.50.300">
    <property type="entry name" value="P-loop containing nucleotide triphosphate hydrolases"/>
    <property type="match status" value="1"/>
</dbReference>
<dbReference type="RefSeq" id="WP_054450398.1">
    <property type="nucleotide sequence ID" value="NZ_CP061008.1"/>
</dbReference>
<keyword evidence="4" id="KW-0547">Nucleotide-binding</keyword>
<dbReference type="PROSITE" id="PS00211">
    <property type="entry name" value="ABC_TRANSPORTER_1"/>
    <property type="match status" value="1"/>
</dbReference>
<dbReference type="Proteomes" id="UP000285324">
    <property type="component" value="Unassembled WGS sequence"/>
</dbReference>
<evidence type="ECO:0000256" key="4">
    <source>
        <dbReference type="ARBA" id="ARBA00022741"/>
    </source>
</evidence>
<name>A0A424WIU1_ALCXX</name>
<dbReference type="InterPro" id="IPR050166">
    <property type="entry name" value="ABC_transporter_ATP-bind"/>
</dbReference>